<evidence type="ECO:0000256" key="7">
    <source>
        <dbReference type="ARBA" id="ARBA00023002"/>
    </source>
</evidence>
<sequence length="174" mass="20317">MRAYYFDDLPGDQRLPHDSGEQVSLSTLEALGVLAHPDIGMDKVEQIASERAYKNRDEINVSRAGLGDAYETKIKGFFSEHLHEDEEIRYIKEGSGFFDVRDRTDRRWIRIAVEPRDLIVLPPGIYHRFTLDEGDYIKAMRLFKDEPKWVPHDRSDKTDENAFRQQYVREVVTA</sequence>
<feature type="binding site" evidence="11">
    <location>
        <position position="83"/>
    </location>
    <ligand>
        <name>Fe(2+)</name>
        <dbReference type="ChEBI" id="CHEBI:29033"/>
        <note>for iron-dependent acireductone dioxygenase activity</note>
    </ligand>
</feature>
<dbReference type="EC" id="1.13.11.54" evidence="11"/>
<dbReference type="STRING" id="269621.A0A238EZU6"/>
<evidence type="ECO:0000256" key="5">
    <source>
        <dbReference type="ARBA" id="ARBA00022723"/>
    </source>
</evidence>
<evidence type="ECO:0000313" key="13">
    <source>
        <dbReference type="Proteomes" id="UP000198372"/>
    </source>
</evidence>
<dbReference type="InterPro" id="IPR027496">
    <property type="entry name" value="ARD_euk"/>
</dbReference>
<dbReference type="GO" id="GO:0005506">
    <property type="term" value="F:iron ion binding"/>
    <property type="evidence" value="ECO:0007669"/>
    <property type="project" value="UniProtKB-UniRule"/>
</dbReference>
<dbReference type="EC" id="1.13.11.53" evidence="11"/>
<dbReference type="AlphaFoldDB" id="A0A238EZU6"/>
<comment type="catalytic activity">
    <reaction evidence="11">
        <text>1,2-dihydroxy-5-(methylsulfanyl)pent-1-en-3-one + O2 = 3-(methylsulfanyl)propanoate + CO + formate + 2 H(+)</text>
        <dbReference type="Rhea" id="RHEA:14161"/>
        <dbReference type="ChEBI" id="CHEBI:15378"/>
        <dbReference type="ChEBI" id="CHEBI:15379"/>
        <dbReference type="ChEBI" id="CHEBI:15740"/>
        <dbReference type="ChEBI" id="CHEBI:17245"/>
        <dbReference type="ChEBI" id="CHEBI:49016"/>
        <dbReference type="ChEBI" id="CHEBI:49252"/>
        <dbReference type="EC" id="1.13.11.53"/>
    </reaction>
</comment>
<feature type="binding site" evidence="11">
    <location>
        <position position="87"/>
    </location>
    <ligand>
        <name>Fe(2+)</name>
        <dbReference type="ChEBI" id="CHEBI:29033"/>
        <note>for iron-dependent acireductone dioxygenase activity</note>
    </ligand>
</feature>
<dbReference type="InterPro" id="IPR004313">
    <property type="entry name" value="ARD"/>
</dbReference>
<gene>
    <name evidence="11" type="primary">ADI1</name>
    <name evidence="12" type="ORF">BQ2448_5003</name>
</gene>
<feature type="binding site" evidence="11">
    <location>
        <position position="83"/>
    </location>
    <ligand>
        <name>Ni(2+)</name>
        <dbReference type="ChEBI" id="CHEBI:49786"/>
        <note>for nickel-dependent acireductone dioxygenase activity</note>
    </ligand>
</feature>
<comment type="catalytic activity">
    <reaction evidence="1 11">
        <text>1,2-dihydroxy-5-(methylsulfanyl)pent-1-en-3-one + O2 = 4-methylsulfanyl-2-oxobutanoate + formate + 2 H(+)</text>
        <dbReference type="Rhea" id="RHEA:24504"/>
        <dbReference type="ChEBI" id="CHEBI:15378"/>
        <dbReference type="ChEBI" id="CHEBI:15379"/>
        <dbReference type="ChEBI" id="CHEBI:15740"/>
        <dbReference type="ChEBI" id="CHEBI:16723"/>
        <dbReference type="ChEBI" id="CHEBI:49252"/>
        <dbReference type="EC" id="1.13.11.54"/>
    </reaction>
</comment>
<evidence type="ECO:0000256" key="4">
    <source>
        <dbReference type="ARBA" id="ARBA00022605"/>
    </source>
</evidence>
<evidence type="ECO:0000256" key="8">
    <source>
        <dbReference type="ARBA" id="ARBA00023004"/>
    </source>
</evidence>
<dbReference type="GO" id="GO:0010308">
    <property type="term" value="F:acireductone dioxygenase (Ni2+-requiring) activity"/>
    <property type="evidence" value="ECO:0007669"/>
    <property type="project" value="UniProtKB-UniRule"/>
</dbReference>
<name>A0A238EZU6_9BASI</name>
<comment type="similarity">
    <text evidence="11">Belongs to the acireductone dioxygenase (ARD) family.</text>
</comment>
<dbReference type="Gene3D" id="2.60.120.10">
    <property type="entry name" value="Jelly Rolls"/>
    <property type="match status" value="1"/>
</dbReference>
<keyword evidence="4 11" id="KW-0028">Amino-acid biosynthesis</keyword>
<dbReference type="GO" id="GO:0016151">
    <property type="term" value="F:nickel cation binding"/>
    <property type="evidence" value="ECO:0007669"/>
    <property type="project" value="UniProtKB-UniRule"/>
</dbReference>
<dbReference type="HAMAP" id="MF_03154">
    <property type="entry name" value="Salvage_MtnD_euk"/>
    <property type="match status" value="1"/>
</dbReference>
<keyword evidence="9 11" id="KW-0486">Methionine biosynthesis</keyword>
<comment type="subcellular location">
    <subcellularLocation>
        <location evidence="11">Cytoplasm</location>
    </subcellularLocation>
    <subcellularLocation>
        <location evidence="11">Nucleus</location>
    </subcellularLocation>
</comment>
<dbReference type="GO" id="GO:0019509">
    <property type="term" value="P:L-methionine salvage from methylthioadenosine"/>
    <property type="evidence" value="ECO:0007669"/>
    <property type="project" value="UniProtKB-UniRule"/>
</dbReference>
<evidence type="ECO:0000256" key="11">
    <source>
        <dbReference type="HAMAP-Rule" id="MF_03154"/>
    </source>
</evidence>
<feature type="binding site" evidence="11">
    <location>
        <position position="127"/>
    </location>
    <ligand>
        <name>Ni(2+)</name>
        <dbReference type="ChEBI" id="CHEBI:49786"/>
        <note>for nickel-dependent acireductone dioxygenase activity</note>
    </ligand>
</feature>
<evidence type="ECO:0000313" key="12">
    <source>
        <dbReference type="EMBL" id="SCV67392.1"/>
    </source>
</evidence>
<keyword evidence="2 11" id="KW-0963">Cytoplasm</keyword>
<keyword evidence="6 11" id="KW-0223">Dioxygenase</keyword>
<evidence type="ECO:0000256" key="10">
    <source>
        <dbReference type="ARBA" id="ARBA00023242"/>
    </source>
</evidence>
<dbReference type="GO" id="GO:0010309">
    <property type="term" value="F:acireductone dioxygenase [iron(II)-requiring] activity"/>
    <property type="evidence" value="ECO:0007669"/>
    <property type="project" value="UniProtKB-UniRule"/>
</dbReference>
<feature type="binding site" evidence="11">
    <location>
        <position position="127"/>
    </location>
    <ligand>
        <name>Fe(2+)</name>
        <dbReference type="ChEBI" id="CHEBI:29033"/>
        <note>for iron-dependent acireductone dioxygenase activity</note>
    </ligand>
</feature>
<evidence type="ECO:0000256" key="3">
    <source>
        <dbReference type="ARBA" id="ARBA00022596"/>
    </source>
</evidence>
<dbReference type="CDD" id="cd02232">
    <property type="entry name" value="cupin_ARD"/>
    <property type="match status" value="1"/>
</dbReference>
<evidence type="ECO:0000256" key="6">
    <source>
        <dbReference type="ARBA" id="ARBA00022964"/>
    </source>
</evidence>
<dbReference type="Proteomes" id="UP000198372">
    <property type="component" value="Unassembled WGS sequence"/>
</dbReference>
<feature type="binding site" evidence="11">
    <location>
        <position position="81"/>
    </location>
    <ligand>
        <name>Fe(2+)</name>
        <dbReference type="ChEBI" id="CHEBI:29033"/>
        <note>for iron-dependent acireductone dioxygenase activity</note>
    </ligand>
</feature>
<dbReference type="OrthoDB" id="1867259at2759"/>
<reference evidence="13" key="1">
    <citation type="submission" date="2016-09" db="EMBL/GenBank/DDBJ databases">
        <authorList>
            <person name="Jeantristanb JTB J.-T."/>
            <person name="Ricardo R."/>
        </authorList>
    </citation>
    <scope>NUCLEOTIDE SEQUENCE [LARGE SCALE GENOMIC DNA]</scope>
</reference>
<comment type="function">
    <text evidence="11">Catalyzes 2 different reactions between oxygen and the acireductone 1,2-dihydroxy-3-keto-5-methylthiopentene (DHK-MTPene) depending upon the metal bound in the active site. Fe-containing acireductone dioxygenase (Fe-ARD) produces formate and 2-keto-4-methylthiobutyrate (KMTB), the alpha-ketoacid precursor of methionine in the methionine recycle pathway. Ni-containing acireductone dioxygenase (Ni-ARD) produces methylthiopropionate, carbon monoxide and formate, and does not lie on the methionine recycle pathway.</text>
</comment>
<dbReference type="SUPFAM" id="SSF51182">
    <property type="entry name" value="RmlC-like cupins"/>
    <property type="match status" value="1"/>
</dbReference>
<keyword evidence="8 11" id="KW-0408">Iron</keyword>
<comment type="pathway">
    <text evidence="11">Amino-acid biosynthesis; L-methionine biosynthesis via salvage pathway; L-methionine from S-methyl-5-thio-alpha-D-ribose 1-phosphate: step 5/6.</text>
</comment>
<keyword evidence="5 11" id="KW-0479">Metal-binding</keyword>
<keyword evidence="3 11" id="KW-0533">Nickel</keyword>
<keyword evidence="7 11" id="KW-0560">Oxidoreductase</keyword>
<dbReference type="GO" id="GO:0005737">
    <property type="term" value="C:cytoplasm"/>
    <property type="evidence" value="ECO:0007669"/>
    <property type="project" value="UniProtKB-SubCell"/>
</dbReference>
<dbReference type="PANTHER" id="PTHR23418:SF0">
    <property type="entry name" value="ACIREDUCTONE DIOXYGENASE"/>
    <property type="match status" value="1"/>
</dbReference>
<protein>
    <recommendedName>
        <fullName evidence="11">Acireductone dioxygenase</fullName>
    </recommendedName>
    <alternativeName>
        <fullName evidence="11">Acireductone dioxygenase (Fe(2+)-requiring)</fullName>
        <shortName evidence="11">ARD'</shortName>
        <shortName evidence="11">Fe-ARD</shortName>
        <ecNumber evidence="11">1.13.11.54</ecNumber>
    </alternativeName>
    <alternativeName>
        <fullName evidence="11">Acireductone dioxygenase (Ni(2+)-requiring)</fullName>
        <shortName evidence="11">ARD</shortName>
        <shortName evidence="11">Ni-ARD</shortName>
        <ecNumber evidence="11">1.13.11.53</ecNumber>
    </alternativeName>
</protein>
<feature type="binding site" evidence="11">
    <location>
        <position position="87"/>
    </location>
    <ligand>
        <name>Ni(2+)</name>
        <dbReference type="ChEBI" id="CHEBI:49786"/>
        <note>for nickel-dependent acireductone dioxygenase activity</note>
    </ligand>
</feature>
<proteinExistence type="inferred from homology"/>
<dbReference type="FunFam" id="2.60.120.10:FF:000079">
    <property type="entry name" value="1,2-dihydroxy-3-keto-5-methylthiopentene dioxygenase"/>
    <property type="match status" value="1"/>
</dbReference>
<dbReference type="Pfam" id="PF03079">
    <property type="entry name" value="ARD"/>
    <property type="match status" value="1"/>
</dbReference>
<dbReference type="UniPathway" id="UPA00904">
    <property type="reaction ID" value="UER00878"/>
</dbReference>
<accession>A0A238EZU6</accession>
<evidence type="ECO:0000256" key="1">
    <source>
        <dbReference type="ARBA" id="ARBA00000428"/>
    </source>
</evidence>
<feature type="binding site" evidence="11">
    <location>
        <position position="81"/>
    </location>
    <ligand>
        <name>Ni(2+)</name>
        <dbReference type="ChEBI" id="CHEBI:49786"/>
        <note>for nickel-dependent acireductone dioxygenase activity</note>
    </ligand>
</feature>
<dbReference type="InterPro" id="IPR014710">
    <property type="entry name" value="RmlC-like_jellyroll"/>
</dbReference>
<keyword evidence="13" id="KW-1185">Reference proteome</keyword>
<evidence type="ECO:0000256" key="9">
    <source>
        <dbReference type="ARBA" id="ARBA00023167"/>
    </source>
</evidence>
<comment type="cofactor">
    <cofactor evidence="11">
        <name>Fe(2+)</name>
        <dbReference type="ChEBI" id="CHEBI:29033"/>
    </cofactor>
    <cofactor evidence="11">
        <name>Ni(2+)</name>
        <dbReference type="ChEBI" id="CHEBI:49786"/>
    </cofactor>
    <text evidence="11">Binds either 1 Fe or Ni cation per monomer. Iron-binding promotes an acireductone dioxygenase reaction producing 2-keto-4-methylthiobutyrate, while nickel-binding promotes an acireductone dioxygenase reaction producing 3-(methylsulfanyl)propanoate.</text>
</comment>
<keyword evidence="10 11" id="KW-0539">Nucleus</keyword>
<evidence type="ECO:0000256" key="2">
    <source>
        <dbReference type="ARBA" id="ARBA00022490"/>
    </source>
</evidence>
<dbReference type="InterPro" id="IPR011051">
    <property type="entry name" value="RmlC_Cupin_sf"/>
</dbReference>
<dbReference type="GO" id="GO:0005634">
    <property type="term" value="C:nucleus"/>
    <property type="evidence" value="ECO:0007669"/>
    <property type="project" value="UniProtKB-SubCell"/>
</dbReference>
<dbReference type="EMBL" id="FMSP01000002">
    <property type="protein sequence ID" value="SCV67392.1"/>
    <property type="molecule type" value="Genomic_DNA"/>
</dbReference>
<organism evidence="12 13">
    <name type="scientific">Microbotryum intermedium</name>
    <dbReference type="NCBI Taxonomy" id="269621"/>
    <lineage>
        <taxon>Eukaryota</taxon>
        <taxon>Fungi</taxon>
        <taxon>Dikarya</taxon>
        <taxon>Basidiomycota</taxon>
        <taxon>Pucciniomycotina</taxon>
        <taxon>Microbotryomycetes</taxon>
        <taxon>Microbotryales</taxon>
        <taxon>Microbotryaceae</taxon>
        <taxon>Microbotryum</taxon>
    </lineage>
</organism>
<dbReference type="PANTHER" id="PTHR23418">
    <property type="entry name" value="ACIREDUCTONE DIOXYGENASE"/>
    <property type="match status" value="1"/>
</dbReference>